<feature type="chain" id="PRO_5042138713" evidence="1">
    <location>
        <begin position="24"/>
        <end position="146"/>
    </location>
</feature>
<dbReference type="AlphaFoldDB" id="A0AAD4RA73"/>
<keyword evidence="3" id="KW-1185">Reference proteome</keyword>
<gene>
    <name evidence="2" type="ORF">DdX_05683</name>
</gene>
<evidence type="ECO:0000313" key="3">
    <source>
        <dbReference type="Proteomes" id="UP001201812"/>
    </source>
</evidence>
<accession>A0AAD4RA73</accession>
<organism evidence="2 3">
    <name type="scientific">Ditylenchus destructor</name>
    <dbReference type="NCBI Taxonomy" id="166010"/>
    <lineage>
        <taxon>Eukaryota</taxon>
        <taxon>Metazoa</taxon>
        <taxon>Ecdysozoa</taxon>
        <taxon>Nematoda</taxon>
        <taxon>Chromadorea</taxon>
        <taxon>Rhabditida</taxon>
        <taxon>Tylenchina</taxon>
        <taxon>Tylenchomorpha</taxon>
        <taxon>Sphaerularioidea</taxon>
        <taxon>Anguinidae</taxon>
        <taxon>Anguininae</taxon>
        <taxon>Ditylenchus</taxon>
    </lineage>
</organism>
<dbReference type="EMBL" id="JAKKPZ010000006">
    <property type="protein sequence ID" value="KAI1720297.1"/>
    <property type="molecule type" value="Genomic_DNA"/>
</dbReference>
<reference evidence="2" key="1">
    <citation type="submission" date="2022-01" db="EMBL/GenBank/DDBJ databases">
        <title>Genome Sequence Resource for Two Populations of Ditylenchus destructor, the Migratory Endoparasitic Phytonematode.</title>
        <authorList>
            <person name="Zhang H."/>
            <person name="Lin R."/>
            <person name="Xie B."/>
        </authorList>
    </citation>
    <scope>NUCLEOTIDE SEQUENCE</scope>
    <source>
        <strain evidence="2">BazhouSP</strain>
    </source>
</reference>
<evidence type="ECO:0000313" key="2">
    <source>
        <dbReference type="EMBL" id="KAI1720297.1"/>
    </source>
</evidence>
<evidence type="ECO:0000256" key="1">
    <source>
        <dbReference type="SAM" id="SignalP"/>
    </source>
</evidence>
<feature type="signal peptide" evidence="1">
    <location>
        <begin position="1"/>
        <end position="23"/>
    </location>
</feature>
<keyword evidence="1" id="KW-0732">Signal</keyword>
<dbReference type="Proteomes" id="UP001201812">
    <property type="component" value="Unassembled WGS sequence"/>
</dbReference>
<sequence>MSIASLMLLFSASILMCCQFGDCRYYLSLPLHSSESRVLESEYASLRPSRRRTTRLVEGDAGMEPEAAINANLIIPAEGIENSADGSVQKMGTHHLIALMRPDYLFRNAANIIGGFFDTSIEKQQRKSRAGAYLSRQLRSSLIPTF</sequence>
<name>A0AAD4RA73_9BILA</name>
<protein>
    <submittedName>
        <fullName evidence="2">Uncharacterized protein</fullName>
    </submittedName>
</protein>
<proteinExistence type="predicted"/>
<comment type="caution">
    <text evidence="2">The sequence shown here is derived from an EMBL/GenBank/DDBJ whole genome shotgun (WGS) entry which is preliminary data.</text>
</comment>